<evidence type="ECO:0000256" key="5">
    <source>
        <dbReference type="ARBA" id="ARBA00042675"/>
    </source>
</evidence>
<sequence length="94" mass="10861">MAGIDGIQNRIHPGDPLDKDIYGLPPQEAAKVPSVPPTLDQALQNLTQKHDFLLKGEVFSKDFIENWISYKTEKEVIPMQMRPTPYEFHMYYDL</sequence>
<evidence type="ECO:0000313" key="9">
    <source>
        <dbReference type="EMBL" id="CAD7254451.1"/>
    </source>
</evidence>
<dbReference type="InterPro" id="IPR014746">
    <property type="entry name" value="Gln_synth/guanido_kin_cat_dom"/>
</dbReference>
<evidence type="ECO:0000256" key="7">
    <source>
        <dbReference type="SAM" id="MobiDB-lite"/>
    </source>
</evidence>
<evidence type="ECO:0000256" key="1">
    <source>
        <dbReference type="ARBA" id="ARBA00009897"/>
    </source>
</evidence>
<feature type="domain" description="GS catalytic" evidence="8">
    <location>
        <begin position="1"/>
        <end position="91"/>
    </location>
</feature>
<keyword evidence="10" id="KW-1185">Reference proteome</keyword>
<dbReference type="GO" id="GO:0019740">
    <property type="term" value="P:nitrogen utilization"/>
    <property type="evidence" value="ECO:0007669"/>
    <property type="project" value="TreeGrafter"/>
</dbReference>
<dbReference type="PANTHER" id="PTHR43407">
    <property type="entry name" value="GLUTAMINE SYNTHETASE"/>
    <property type="match status" value="1"/>
</dbReference>
<dbReference type="GO" id="GO:0016020">
    <property type="term" value="C:membrane"/>
    <property type="evidence" value="ECO:0007669"/>
    <property type="project" value="TreeGrafter"/>
</dbReference>
<comment type="function">
    <text evidence="2">May act as a component of the cytoskeleton or as a chaperone for the reorganization of intermediate filament proteins during terminal differentiation in the lens. Does not seem to have enzymatic activity.</text>
</comment>
<evidence type="ECO:0000256" key="6">
    <source>
        <dbReference type="RuleBase" id="RU000384"/>
    </source>
</evidence>
<evidence type="ECO:0000313" key="10">
    <source>
        <dbReference type="Proteomes" id="UP000677054"/>
    </source>
</evidence>
<proteinExistence type="inferred from homology"/>
<evidence type="ECO:0000256" key="3">
    <source>
        <dbReference type="ARBA" id="ARBA00038790"/>
    </source>
</evidence>
<evidence type="ECO:0000256" key="4">
    <source>
        <dbReference type="ARBA" id="ARBA00039404"/>
    </source>
</evidence>
<dbReference type="PANTHER" id="PTHR43407:SF1">
    <property type="entry name" value="LENGSIN"/>
    <property type="match status" value="1"/>
</dbReference>
<dbReference type="AlphaFoldDB" id="A0A7R9AHK8"/>
<reference evidence="9" key="1">
    <citation type="submission" date="2020-11" db="EMBL/GenBank/DDBJ databases">
        <authorList>
            <person name="Tran Van P."/>
        </authorList>
    </citation>
    <scope>NUCLEOTIDE SEQUENCE</scope>
</reference>
<dbReference type="Pfam" id="PF00120">
    <property type="entry name" value="Gln-synt_C"/>
    <property type="match status" value="1"/>
</dbReference>
<dbReference type="GO" id="GO:0005737">
    <property type="term" value="C:cytoplasm"/>
    <property type="evidence" value="ECO:0007669"/>
    <property type="project" value="TreeGrafter"/>
</dbReference>
<dbReference type="EMBL" id="CAJPEV010009737">
    <property type="protein sequence ID" value="CAG0905788.1"/>
    <property type="molecule type" value="Genomic_DNA"/>
</dbReference>
<dbReference type="Gene3D" id="3.30.590.10">
    <property type="entry name" value="Glutamine synthetase/guanido kinase, catalytic domain"/>
    <property type="match status" value="1"/>
</dbReference>
<dbReference type="EMBL" id="LR909255">
    <property type="protein sequence ID" value="CAD7254451.1"/>
    <property type="molecule type" value="Genomic_DNA"/>
</dbReference>
<gene>
    <name evidence="9" type="ORF">DSTB1V02_LOCUS14197</name>
</gene>
<accession>A0A7R9AHK8</accession>
<dbReference type="GO" id="GO:0006542">
    <property type="term" value="P:glutamine biosynthetic process"/>
    <property type="evidence" value="ECO:0007669"/>
    <property type="project" value="TreeGrafter"/>
</dbReference>
<dbReference type="InterPro" id="IPR008146">
    <property type="entry name" value="Gln_synth_cat_dom"/>
</dbReference>
<organism evidence="9">
    <name type="scientific">Darwinula stevensoni</name>
    <dbReference type="NCBI Taxonomy" id="69355"/>
    <lineage>
        <taxon>Eukaryota</taxon>
        <taxon>Metazoa</taxon>
        <taxon>Ecdysozoa</taxon>
        <taxon>Arthropoda</taxon>
        <taxon>Crustacea</taxon>
        <taxon>Oligostraca</taxon>
        <taxon>Ostracoda</taxon>
        <taxon>Podocopa</taxon>
        <taxon>Podocopida</taxon>
        <taxon>Darwinulocopina</taxon>
        <taxon>Darwinuloidea</taxon>
        <taxon>Darwinulidae</taxon>
        <taxon>Darwinula</taxon>
    </lineage>
</organism>
<feature type="compositionally biased region" description="Basic and acidic residues" evidence="7">
    <location>
        <begin position="12"/>
        <end position="21"/>
    </location>
</feature>
<feature type="region of interest" description="Disordered" evidence="7">
    <location>
        <begin position="1"/>
        <end position="23"/>
    </location>
</feature>
<dbReference type="GO" id="GO:0004356">
    <property type="term" value="F:glutamine synthetase activity"/>
    <property type="evidence" value="ECO:0007669"/>
    <property type="project" value="InterPro"/>
</dbReference>
<dbReference type="OrthoDB" id="8123101at2759"/>
<comment type="subunit">
    <text evidence="3">Dodecamer. Interacts with BFSP2 and VIM.</text>
</comment>
<protein>
    <recommendedName>
        <fullName evidence="4">Lengsin</fullName>
    </recommendedName>
    <alternativeName>
        <fullName evidence="5">Glutamate-ammonia ligase domain-containing protein 1</fullName>
    </alternativeName>
</protein>
<dbReference type="SUPFAM" id="SSF55931">
    <property type="entry name" value="Glutamine synthetase/guanido kinase"/>
    <property type="match status" value="1"/>
</dbReference>
<comment type="similarity">
    <text evidence="1 6">Belongs to the glutamine synthetase family.</text>
</comment>
<evidence type="ECO:0000259" key="8">
    <source>
        <dbReference type="Pfam" id="PF00120"/>
    </source>
</evidence>
<evidence type="ECO:0000256" key="2">
    <source>
        <dbReference type="ARBA" id="ARBA00037583"/>
    </source>
</evidence>
<name>A0A7R9AHK8_9CRUS</name>
<dbReference type="Proteomes" id="UP000677054">
    <property type="component" value="Unassembled WGS sequence"/>
</dbReference>